<evidence type="ECO:0000313" key="3">
    <source>
        <dbReference type="Proteomes" id="UP000095541"/>
    </source>
</evidence>
<dbReference type="AlphaFoldDB" id="A0A174SDI5"/>
<dbReference type="Pfam" id="PF16405">
    <property type="entry name" value="DUF5013"/>
    <property type="match status" value="1"/>
</dbReference>
<gene>
    <name evidence="2" type="ORF">ERS852557_02181</name>
</gene>
<protein>
    <submittedName>
        <fullName evidence="2">Chitobiase</fullName>
    </submittedName>
</protein>
<organism evidence="2 3">
    <name type="scientific">Bacteroides thetaiotaomicron</name>
    <dbReference type="NCBI Taxonomy" id="818"/>
    <lineage>
        <taxon>Bacteria</taxon>
        <taxon>Pseudomonadati</taxon>
        <taxon>Bacteroidota</taxon>
        <taxon>Bacteroidia</taxon>
        <taxon>Bacteroidales</taxon>
        <taxon>Bacteroidaceae</taxon>
        <taxon>Bacteroides</taxon>
    </lineage>
</organism>
<dbReference type="RefSeq" id="WP_055218687.1">
    <property type="nucleotide sequence ID" value="NZ_CZBI01000003.1"/>
</dbReference>
<dbReference type="Proteomes" id="UP000095541">
    <property type="component" value="Unassembled WGS sequence"/>
</dbReference>
<evidence type="ECO:0000259" key="1">
    <source>
        <dbReference type="Pfam" id="PF16405"/>
    </source>
</evidence>
<name>A0A174SDI5_BACT4</name>
<proteinExistence type="predicted"/>
<feature type="domain" description="DUF5013" evidence="1">
    <location>
        <begin position="237"/>
        <end position="378"/>
    </location>
</feature>
<sequence>MKQFIKHTPYLMSLLMLLGITSCTKMDEYLKYTDGKEILYTGIPDSIAMYSGYNRVVFRGVLASDPKIAKIKIYWNLKQDSLEQDIRREGNDNVLIIPIPLEEGTYNFEMHTYDKDGLHPSVPFNLTGTSYGDSYKDGLVNRLVKKVEKIEDDVTIDWSPAEPTALYTMVHYTDNSGKVQELKIENSEEETVLKDYKSMTKFDVQTYFLPDEMSIDTFKTAVVSYGVSEDITDLYLKNYKRPFEGRDKNADNKWGILVDWDFTPNILNQSNGKGGWSEDWGNYSIHLESKDWDGEGITNGKVYQSFELPAGNYQLECELEGGSNGMNGYLAVSRGSVLPDIDRLKEEALGYSQYGDSNMGGKHTLTFSLAEPATVSVGWVVTFGSSTWMKVLYIKLMNIADIAE</sequence>
<reference evidence="2 3" key="1">
    <citation type="submission" date="2015-09" db="EMBL/GenBank/DDBJ databases">
        <authorList>
            <consortium name="Pathogen Informatics"/>
        </authorList>
    </citation>
    <scope>NUCLEOTIDE SEQUENCE [LARGE SCALE GENOMIC DNA]</scope>
    <source>
        <strain evidence="2 3">2789STDY5834945</strain>
    </source>
</reference>
<dbReference type="PROSITE" id="PS51257">
    <property type="entry name" value="PROKAR_LIPOPROTEIN"/>
    <property type="match status" value="1"/>
</dbReference>
<dbReference type="Pfam" id="PF16389">
    <property type="entry name" value="DUF4998"/>
    <property type="match status" value="1"/>
</dbReference>
<evidence type="ECO:0000313" key="2">
    <source>
        <dbReference type="EMBL" id="CUP94431.1"/>
    </source>
</evidence>
<accession>A0A174SDI5</accession>
<dbReference type="EMBL" id="CZBI01000003">
    <property type="protein sequence ID" value="CUP94431.1"/>
    <property type="molecule type" value="Genomic_DNA"/>
</dbReference>
<dbReference type="InterPro" id="IPR032181">
    <property type="entry name" value="DUF5013"/>
</dbReference>